<dbReference type="Pfam" id="PF13455">
    <property type="entry name" value="MUG113"/>
    <property type="match status" value="1"/>
</dbReference>
<proteinExistence type="predicted"/>
<evidence type="ECO:0000313" key="2">
    <source>
        <dbReference type="EMBL" id="AXU41553.1"/>
    </source>
</evidence>
<protein>
    <submittedName>
        <fullName evidence="2">BRO-E</fullName>
    </submittedName>
</protein>
<dbReference type="Proteomes" id="UP000501969">
    <property type="component" value="Segment"/>
</dbReference>
<evidence type="ECO:0000259" key="1">
    <source>
        <dbReference type="PROSITE" id="PS51750"/>
    </source>
</evidence>
<dbReference type="GeneID" id="80534060"/>
<reference evidence="2 3" key="1">
    <citation type="submission" date="2018-03" db="EMBL/GenBank/DDBJ databases">
        <title>Complete genome sequence of a second alphabaculovirus from the true armyworm, Mythimna unipuncta.</title>
        <authorList>
            <person name="Harrison R.L."/>
            <person name="Mowery J.D."/>
            <person name="Bauchan G.R."/>
            <person name="Theilmann D.A."/>
            <person name="Erlandson M.A."/>
        </authorList>
    </citation>
    <scope>NUCLEOTIDE SEQUENCE [LARGE SCALE GENOMIC DNA]</scope>
    <source>
        <strain evidence="2 3">KY310</strain>
    </source>
</reference>
<dbReference type="InterPro" id="IPR003497">
    <property type="entry name" value="BRO_N_domain"/>
</dbReference>
<dbReference type="EMBL" id="MH124167">
    <property type="protein sequence ID" value="AXU41553.1"/>
    <property type="molecule type" value="Genomic_DNA"/>
</dbReference>
<evidence type="ECO:0000313" key="3">
    <source>
        <dbReference type="Proteomes" id="UP000501969"/>
    </source>
</evidence>
<dbReference type="RefSeq" id="YP_010796565.1">
    <property type="nucleotide sequence ID" value="NC_076031.1"/>
</dbReference>
<dbReference type="Pfam" id="PF02498">
    <property type="entry name" value="Bro-N"/>
    <property type="match status" value="1"/>
</dbReference>
<dbReference type="PROSITE" id="PS51750">
    <property type="entry name" value="BRO_N"/>
    <property type="match status" value="1"/>
</dbReference>
<keyword evidence="3" id="KW-1185">Reference proteome</keyword>
<dbReference type="KEGG" id="vg:80534060"/>
<accession>A0A346TPP3</accession>
<organism evidence="2 3">
    <name type="scientific">Mythimna unipuncta nucleopolyhedrovirus</name>
    <dbReference type="NCBI Taxonomy" id="447897"/>
    <lineage>
        <taxon>Viruses</taxon>
        <taxon>Viruses incertae sedis</taxon>
        <taxon>Naldaviricetes</taxon>
        <taxon>Lefavirales</taxon>
        <taxon>Baculoviridae</taxon>
        <taxon>Alphabaculovirus</taxon>
    </lineage>
</organism>
<feature type="domain" description="Bro-N" evidence="1">
    <location>
        <begin position="51"/>
        <end position="159"/>
    </location>
</feature>
<sequence length="274" mass="32151">MRARMAFKSRAQCRVKFISGCTCCRVPFAMAFASLSLAKKSFVFEQSEHCLYIILHKWSRDQEPMFMFEANAVARLLGFVRPHKTVQYHVHNDWKIKWCNVPEFKMFSKDDLPHTWHPNMWLLHEVGVYALVMRSGSAVARVFVQWLIGAILPELRKSDRSQVHLRQMVFTENEDYIFLATSETYKKLDIYMIGSTCDPDHMLKNMNSSRQFNDQLRYVHLTAVGTGRGAEIENIISRQFDEHRTSELNQFYHLNPTVLFRVYSFIIAQQIALK</sequence>
<name>A0A346TPP3_9ABAC</name>